<evidence type="ECO:0000313" key="5">
    <source>
        <dbReference type="Proteomes" id="UP000619376"/>
    </source>
</evidence>
<dbReference type="EMBL" id="JACHFK010000001">
    <property type="protein sequence ID" value="MBB5375177.1"/>
    <property type="molecule type" value="Genomic_DNA"/>
</dbReference>
<organism evidence="3 4">
    <name type="scientific">Deinococcus metalli</name>
    <dbReference type="NCBI Taxonomy" id="1141878"/>
    <lineage>
        <taxon>Bacteria</taxon>
        <taxon>Thermotogati</taxon>
        <taxon>Deinococcota</taxon>
        <taxon>Deinococci</taxon>
        <taxon>Deinococcales</taxon>
        <taxon>Deinococcaceae</taxon>
        <taxon>Deinococcus</taxon>
    </lineage>
</organism>
<evidence type="ECO:0000313" key="2">
    <source>
        <dbReference type="EMBL" id="GHF31167.1"/>
    </source>
</evidence>
<dbReference type="Proteomes" id="UP000619376">
    <property type="component" value="Unassembled WGS sequence"/>
</dbReference>
<dbReference type="InterPro" id="IPR036866">
    <property type="entry name" value="RibonucZ/Hydroxyglut_hydro"/>
</dbReference>
<dbReference type="Proteomes" id="UP000539473">
    <property type="component" value="Unassembled WGS sequence"/>
</dbReference>
<comment type="caution">
    <text evidence="3">The sequence shown here is derived from an EMBL/GenBank/DDBJ whole genome shotgun (WGS) entry which is preliminary data.</text>
</comment>
<reference evidence="2" key="4">
    <citation type="submission" date="2024-05" db="EMBL/GenBank/DDBJ databases">
        <authorList>
            <person name="Sun Q."/>
            <person name="Zhou Y."/>
        </authorList>
    </citation>
    <scope>NUCLEOTIDE SEQUENCE</scope>
    <source>
        <strain evidence="2">CGMCC 1.18437</strain>
    </source>
</reference>
<dbReference type="SMART" id="SM00849">
    <property type="entry name" value="Lactamase_B"/>
    <property type="match status" value="1"/>
</dbReference>
<evidence type="ECO:0000313" key="4">
    <source>
        <dbReference type="Proteomes" id="UP000539473"/>
    </source>
</evidence>
<dbReference type="Pfam" id="PF00753">
    <property type="entry name" value="Lactamase_B"/>
    <property type="match status" value="1"/>
</dbReference>
<keyword evidence="3" id="KW-0378">Hydrolase</keyword>
<gene>
    <name evidence="2" type="ORF">GCM10017781_04210</name>
    <name evidence="3" type="ORF">HNQ07_000621</name>
</gene>
<dbReference type="SUPFAM" id="SSF56281">
    <property type="entry name" value="Metallo-hydrolase/oxidoreductase"/>
    <property type="match status" value="1"/>
</dbReference>
<dbReference type="PANTHER" id="PTHR42951:SF22">
    <property type="entry name" value="METALLO BETA-LACTAMASE SUPERFAMILY LIPOPROTEIN"/>
    <property type="match status" value="1"/>
</dbReference>
<reference evidence="3 4" key="3">
    <citation type="submission" date="2020-08" db="EMBL/GenBank/DDBJ databases">
        <title>Genomic Encyclopedia of Type Strains, Phase IV (KMG-IV): sequencing the most valuable type-strain genomes for metagenomic binning, comparative biology and taxonomic classification.</title>
        <authorList>
            <person name="Goeker M."/>
        </authorList>
    </citation>
    <scope>NUCLEOTIDE SEQUENCE [LARGE SCALE GENOMIC DNA]</scope>
    <source>
        <strain evidence="3 4">DSM 27521</strain>
    </source>
</reference>
<protein>
    <submittedName>
        <fullName evidence="3">Glyoxylase-like metal-dependent hydrolase (Beta-lactamase superfamily II)</fullName>
    </submittedName>
    <submittedName>
        <fullName evidence="2">MBL fold hydrolase</fullName>
    </submittedName>
</protein>
<dbReference type="CDD" id="cd07726">
    <property type="entry name" value="ST1585-like_MBL-fold"/>
    <property type="match status" value="1"/>
</dbReference>
<dbReference type="EMBL" id="BNAJ01000001">
    <property type="protein sequence ID" value="GHF31167.1"/>
    <property type="molecule type" value="Genomic_DNA"/>
</dbReference>
<dbReference type="AlphaFoldDB" id="A0A7W8KBJ0"/>
<accession>A0A7W8KBJ0</accession>
<evidence type="ECO:0000259" key="1">
    <source>
        <dbReference type="SMART" id="SM00849"/>
    </source>
</evidence>
<feature type="domain" description="Metallo-beta-lactamase" evidence="1">
    <location>
        <begin position="22"/>
        <end position="219"/>
    </location>
</feature>
<dbReference type="PANTHER" id="PTHR42951">
    <property type="entry name" value="METALLO-BETA-LACTAMASE DOMAIN-CONTAINING"/>
    <property type="match status" value="1"/>
</dbReference>
<keyword evidence="5" id="KW-1185">Reference proteome</keyword>
<dbReference type="InterPro" id="IPR050855">
    <property type="entry name" value="NDM-1-like"/>
</dbReference>
<dbReference type="InterPro" id="IPR037482">
    <property type="entry name" value="ST1585_MBL-fold"/>
</dbReference>
<dbReference type="GO" id="GO:0016787">
    <property type="term" value="F:hydrolase activity"/>
    <property type="evidence" value="ECO:0007669"/>
    <property type="project" value="UniProtKB-KW"/>
</dbReference>
<sequence>MTGVTNGSPHLIDLHFEATPGVIASYVFDTGDGLAVVDTGPTSTLPALEAGLNGLGASLDDVRHVLLTHIHFDHAGAAGTVLARVPAARAYVHGRGAPHLASPERLYASATQIYGDHMERLWGEMRPIAPERVTPLAGGETLRLGSRDVDVLYTPGHAVHHVSYRVGDDVFVGDVAGVRLSAAQTTRAPTPPPDIDLEAWRDSIQTLRSLDVARLHLAHFGSYAADDLHWTGLLDTMTADADRVRAGLEAGQDYETISAAFTTQLMAELEAQGPELPARYAFACPPWMSVQGLMRYWQRRAARPAVGVS</sequence>
<evidence type="ECO:0000313" key="3">
    <source>
        <dbReference type="EMBL" id="MBB5375177.1"/>
    </source>
</evidence>
<reference evidence="5" key="2">
    <citation type="journal article" date="2019" name="Int. J. Syst. Evol. Microbiol.">
        <title>The Global Catalogue of Microorganisms (GCM) 10K type strain sequencing project: providing services to taxonomists for standard genome sequencing and annotation.</title>
        <authorList>
            <consortium name="The Broad Institute Genomics Platform"/>
            <consortium name="The Broad Institute Genome Sequencing Center for Infectious Disease"/>
            <person name="Wu L."/>
            <person name="Ma J."/>
        </authorList>
    </citation>
    <scope>NUCLEOTIDE SEQUENCE [LARGE SCALE GENOMIC DNA]</scope>
    <source>
        <strain evidence="5">CGMCC 1.18437</strain>
    </source>
</reference>
<proteinExistence type="predicted"/>
<reference evidence="2" key="1">
    <citation type="journal article" date="2014" name="Int. J. Syst. Evol. Microbiol.">
        <title>Complete genome of a new Firmicutes species belonging to the dominant human colonic microbiota ('Ruminococcus bicirculans') reveals two chromosomes and a selective capacity to utilize plant glucans.</title>
        <authorList>
            <consortium name="NISC Comparative Sequencing Program"/>
            <person name="Wegmann U."/>
            <person name="Louis P."/>
            <person name="Goesmann A."/>
            <person name="Henrissat B."/>
            <person name="Duncan S.H."/>
            <person name="Flint H.J."/>
        </authorList>
    </citation>
    <scope>NUCLEOTIDE SEQUENCE</scope>
    <source>
        <strain evidence="2">CGMCC 1.18437</strain>
    </source>
</reference>
<name>A0A7W8KBJ0_9DEIO</name>
<dbReference type="Gene3D" id="3.60.15.10">
    <property type="entry name" value="Ribonuclease Z/Hydroxyacylglutathione hydrolase-like"/>
    <property type="match status" value="1"/>
</dbReference>
<dbReference type="InterPro" id="IPR001279">
    <property type="entry name" value="Metallo-B-lactamas"/>
</dbReference>